<evidence type="ECO:0000313" key="4">
    <source>
        <dbReference type="Proteomes" id="UP000639772"/>
    </source>
</evidence>
<protein>
    <submittedName>
        <fullName evidence="2">Uncharacterized protein</fullName>
    </submittedName>
</protein>
<gene>
    <name evidence="2" type="ORF">HPP92_025083</name>
    <name evidence="1" type="ORF">HPP92_025353</name>
</gene>
<comment type="caution">
    <text evidence="2">The sequence shown here is derived from an EMBL/GenBank/DDBJ whole genome shotgun (WGS) entry which is preliminary data.</text>
</comment>
<dbReference type="Proteomes" id="UP000639772">
    <property type="component" value="Unassembled WGS sequence"/>
</dbReference>
<name>A0A835PL77_VANPL</name>
<keyword evidence="3" id="KW-1185">Reference proteome</keyword>
<organism evidence="2 4">
    <name type="scientific">Vanilla planifolia</name>
    <name type="common">Vanilla</name>
    <dbReference type="NCBI Taxonomy" id="51239"/>
    <lineage>
        <taxon>Eukaryota</taxon>
        <taxon>Viridiplantae</taxon>
        <taxon>Streptophyta</taxon>
        <taxon>Embryophyta</taxon>
        <taxon>Tracheophyta</taxon>
        <taxon>Spermatophyta</taxon>
        <taxon>Magnoliopsida</taxon>
        <taxon>Liliopsida</taxon>
        <taxon>Asparagales</taxon>
        <taxon>Orchidaceae</taxon>
        <taxon>Vanilloideae</taxon>
        <taxon>Vanilleae</taxon>
        <taxon>Vanilla</taxon>
    </lineage>
</organism>
<evidence type="ECO:0000313" key="1">
    <source>
        <dbReference type="EMBL" id="KAG0452689.1"/>
    </source>
</evidence>
<proteinExistence type="predicted"/>
<dbReference type="Proteomes" id="UP000636800">
    <property type="component" value="Unassembled WGS sequence"/>
</dbReference>
<evidence type="ECO:0000313" key="2">
    <source>
        <dbReference type="EMBL" id="KAG0453779.1"/>
    </source>
</evidence>
<dbReference type="EMBL" id="JADCNL010000014">
    <property type="protein sequence ID" value="KAG0452689.1"/>
    <property type="molecule type" value="Genomic_DNA"/>
</dbReference>
<reference evidence="3 4" key="1">
    <citation type="journal article" date="2020" name="Nat. Food">
        <title>A phased Vanilla planifolia genome enables genetic improvement of flavour and production.</title>
        <authorList>
            <person name="Hasing T."/>
            <person name="Tang H."/>
            <person name="Brym M."/>
            <person name="Khazi F."/>
            <person name="Huang T."/>
            <person name="Chambers A.H."/>
        </authorList>
    </citation>
    <scope>NUCLEOTIDE SEQUENCE [LARGE SCALE GENOMIC DNA]</scope>
    <source>
        <tissue evidence="2">Leaf</tissue>
    </source>
</reference>
<dbReference type="EMBL" id="JADCNM010000014">
    <property type="protein sequence ID" value="KAG0453779.1"/>
    <property type="molecule type" value="Genomic_DNA"/>
</dbReference>
<accession>A0A835PL77</accession>
<sequence length="244" mass="27362">MGALLGPSNVPQRAQLWSWFIPDESQPVASTKSLSNTEHSFFHTARPINPWQYPFEQPKPIHWADIGGTLDSTEQDGKEEKKKKSSATHLFHVIAWQPRAWDLGLSATRVGSPGQPARPARILGGAGHKYVGMAAPEPGWGWVAVEVIESTHGQLHMGMAWGAVQEAWHGRCRGSSRHAIHSWFSWSPYNSMAGMEVMALSNYWWCIIGEGFEHPSALDPIPRRGQYEQIDFAEDIQRQGRWSD</sequence>
<dbReference type="AlphaFoldDB" id="A0A835PL77"/>
<evidence type="ECO:0000313" key="3">
    <source>
        <dbReference type="Proteomes" id="UP000636800"/>
    </source>
</evidence>